<dbReference type="CDD" id="cd02440">
    <property type="entry name" value="AdoMet_MTases"/>
    <property type="match status" value="1"/>
</dbReference>
<organism evidence="2 3">
    <name type="scientific">Marivibrio halodurans</name>
    <dbReference type="NCBI Taxonomy" id="2039722"/>
    <lineage>
        <taxon>Bacteria</taxon>
        <taxon>Pseudomonadati</taxon>
        <taxon>Pseudomonadota</taxon>
        <taxon>Alphaproteobacteria</taxon>
        <taxon>Rhodospirillales</taxon>
        <taxon>Rhodospirillaceae</taxon>
        <taxon>Marivibrio</taxon>
    </lineage>
</organism>
<reference evidence="2" key="1">
    <citation type="submission" date="2021-04" db="EMBL/GenBank/DDBJ databases">
        <authorList>
            <person name="Zhang D.-C."/>
        </authorList>
    </citation>
    <scope>NUCLEOTIDE SEQUENCE</scope>
    <source>
        <strain evidence="2">CGMCC 1.15697</strain>
    </source>
</reference>
<evidence type="ECO:0000313" key="3">
    <source>
        <dbReference type="Proteomes" id="UP000672602"/>
    </source>
</evidence>
<dbReference type="GO" id="GO:0032259">
    <property type="term" value="P:methylation"/>
    <property type="evidence" value="ECO:0007669"/>
    <property type="project" value="UniProtKB-KW"/>
</dbReference>
<comment type="caution">
    <text evidence="2">The sequence shown here is derived from an EMBL/GenBank/DDBJ whole genome shotgun (WGS) entry which is preliminary data.</text>
</comment>
<dbReference type="Gene3D" id="3.40.50.150">
    <property type="entry name" value="Vaccinia Virus protein VP39"/>
    <property type="match status" value="1"/>
</dbReference>
<sequence length="266" mass="27861">MTAAPEGGPSAGQPNAGQYWDPVRYRAEAGFVATLGLPVVEWLAPVPGERVLDLGCGEGALTAKLAALGCVVTGVDASPDQIAIARAEGLDAHVVDGHALSFESEFDAVFSNAALHWMKRDPGAVVAGVARALKPGGRFVAEMGGDGNVATLRGALHAELRAREVDPAPVDPWYFPTPAAYEAHLAAAGFEVTRMEHFARPTSLPGDVLGWLATFAECFTNALPATDRAAALEAVRARVEADLRDPATGGWQADYVRLRLAARKVG</sequence>
<feature type="domain" description="Methyltransferase type 11" evidence="1">
    <location>
        <begin position="52"/>
        <end position="140"/>
    </location>
</feature>
<evidence type="ECO:0000259" key="1">
    <source>
        <dbReference type="Pfam" id="PF08241"/>
    </source>
</evidence>
<gene>
    <name evidence="2" type="ORF">KAJ83_10065</name>
</gene>
<dbReference type="InterPro" id="IPR013216">
    <property type="entry name" value="Methyltransf_11"/>
</dbReference>
<evidence type="ECO:0000313" key="2">
    <source>
        <dbReference type="EMBL" id="MBP5857353.1"/>
    </source>
</evidence>
<keyword evidence="2" id="KW-0808">Transferase</keyword>
<dbReference type="SUPFAM" id="SSF53335">
    <property type="entry name" value="S-adenosyl-L-methionine-dependent methyltransferases"/>
    <property type="match status" value="1"/>
</dbReference>
<keyword evidence="3" id="KW-1185">Reference proteome</keyword>
<dbReference type="Proteomes" id="UP000672602">
    <property type="component" value="Unassembled WGS sequence"/>
</dbReference>
<dbReference type="GO" id="GO:0008757">
    <property type="term" value="F:S-adenosylmethionine-dependent methyltransferase activity"/>
    <property type="evidence" value="ECO:0007669"/>
    <property type="project" value="InterPro"/>
</dbReference>
<dbReference type="EMBL" id="JAGMWN010000004">
    <property type="protein sequence ID" value="MBP5857353.1"/>
    <property type="molecule type" value="Genomic_DNA"/>
</dbReference>
<dbReference type="AlphaFoldDB" id="A0A8J7S2G6"/>
<dbReference type="RefSeq" id="WP_210681939.1">
    <property type="nucleotide sequence ID" value="NZ_JAGMWN010000004.1"/>
</dbReference>
<dbReference type="PANTHER" id="PTHR43861">
    <property type="entry name" value="TRANS-ACONITATE 2-METHYLTRANSFERASE-RELATED"/>
    <property type="match status" value="1"/>
</dbReference>
<name>A0A8J7S2G6_9PROT</name>
<proteinExistence type="predicted"/>
<protein>
    <submittedName>
        <fullName evidence="2">Class I SAM-dependent methyltransferase</fullName>
    </submittedName>
</protein>
<keyword evidence="2" id="KW-0489">Methyltransferase</keyword>
<dbReference type="Pfam" id="PF08241">
    <property type="entry name" value="Methyltransf_11"/>
    <property type="match status" value="1"/>
</dbReference>
<dbReference type="PANTHER" id="PTHR43861:SF1">
    <property type="entry name" value="TRANS-ACONITATE 2-METHYLTRANSFERASE"/>
    <property type="match status" value="1"/>
</dbReference>
<dbReference type="InterPro" id="IPR029063">
    <property type="entry name" value="SAM-dependent_MTases_sf"/>
</dbReference>
<accession>A0A8J7S2G6</accession>